<dbReference type="GO" id="GO:0006206">
    <property type="term" value="P:pyrimidine nucleobase metabolic process"/>
    <property type="evidence" value="ECO:0007669"/>
    <property type="project" value="InterPro"/>
</dbReference>
<evidence type="ECO:0000256" key="1">
    <source>
        <dbReference type="ARBA" id="ARBA00001066"/>
    </source>
</evidence>
<dbReference type="InterPro" id="IPR017459">
    <property type="entry name" value="Glycosyl_Trfase_fam3_N_dom"/>
</dbReference>
<organism evidence="12 13">
    <name type="scientific">Marvinbryantia formatexigens DSM 14469</name>
    <dbReference type="NCBI Taxonomy" id="478749"/>
    <lineage>
        <taxon>Bacteria</taxon>
        <taxon>Bacillati</taxon>
        <taxon>Bacillota</taxon>
        <taxon>Clostridia</taxon>
        <taxon>Lachnospirales</taxon>
        <taxon>Lachnospiraceae</taxon>
        <taxon>Marvinbryantia</taxon>
    </lineage>
</organism>
<dbReference type="InterPro" id="IPR018090">
    <property type="entry name" value="Pyrmidine_PPas_bac/euk"/>
</dbReference>
<comment type="caution">
    <text evidence="12">The sequence shown here is derived from an EMBL/GenBank/DDBJ whole genome shotgun (WGS) entry which is preliminary data.</text>
</comment>
<evidence type="ECO:0000256" key="2">
    <source>
        <dbReference type="ARBA" id="ARBA00003877"/>
    </source>
</evidence>
<comment type="similarity">
    <text evidence="3">Belongs to the thymidine/pyrimidine-nucleoside phosphorylase family.</text>
</comment>
<evidence type="ECO:0000256" key="3">
    <source>
        <dbReference type="ARBA" id="ARBA00006915"/>
    </source>
</evidence>
<dbReference type="InterPro" id="IPR000053">
    <property type="entry name" value="Thymidine/pyrmidine_PPase"/>
</dbReference>
<dbReference type="RefSeq" id="WP_006863243.1">
    <property type="nucleotide sequence ID" value="NZ_ACCL02000017.1"/>
</dbReference>
<dbReference type="Pfam" id="PF02885">
    <property type="entry name" value="Glycos_trans_3N"/>
    <property type="match status" value="1"/>
</dbReference>
<dbReference type="PROSITE" id="PS00647">
    <property type="entry name" value="THYMID_PHOSPHORYLASE"/>
    <property type="match status" value="1"/>
</dbReference>
<evidence type="ECO:0000256" key="6">
    <source>
        <dbReference type="ARBA" id="ARBA00014680"/>
    </source>
</evidence>
<dbReference type="PANTHER" id="PTHR10515:SF0">
    <property type="entry name" value="THYMIDINE PHOSPHORYLASE"/>
    <property type="match status" value="1"/>
</dbReference>
<dbReference type="SUPFAM" id="SSF52418">
    <property type="entry name" value="Nucleoside phosphorylase/phosphoribosyltransferase catalytic domain"/>
    <property type="match status" value="1"/>
</dbReference>
<dbReference type="Gene3D" id="3.40.1030.10">
    <property type="entry name" value="Nucleoside phosphorylase/phosphoribosyltransferase catalytic domain"/>
    <property type="match status" value="1"/>
</dbReference>
<dbReference type="GO" id="GO:0005829">
    <property type="term" value="C:cytosol"/>
    <property type="evidence" value="ECO:0007669"/>
    <property type="project" value="TreeGrafter"/>
</dbReference>
<dbReference type="Gene3D" id="3.90.1170.30">
    <property type="entry name" value="Pyrimidine nucleoside phosphorylase-like, C-terminal domain"/>
    <property type="match status" value="1"/>
</dbReference>
<evidence type="ECO:0000313" key="13">
    <source>
        <dbReference type="Proteomes" id="UP000005561"/>
    </source>
</evidence>
<comment type="subunit">
    <text evidence="4">Homodimer.</text>
</comment>
<dbReference type="GO" id="GO:0009032">
    <property type="term" value="F:thymidine phosphorylase activity"/>
    <property type="evidence" value="ECO:0007669"/>
    <property type="project" value="RHEA"/>
</dbReference>
<sequence>MRMYDLIEKKRDGGELSEEEIRWLISGYVAGDIPDYQMSAMLMAIYFRGMSDEETSIMTDAVAHSGDMVDLSPIAGVKVDKHSTGGVGDKTTLVIAPVVAACGVKVAKMSGRGLGHTGGTVDKLESIPGLRTDLDREEFFAVVNKTGIAVIGQSGNLTPADKKLYALRDVTATVDSIPLIAVSIMGKKLAAGNDAILLDVTTGSGAFMKKKEDAIALALKMTAIGEAAGKKTAALITDMDTPLGFAIGNAMEVVESIEVLKGGGPADLQEVCLALASNMLYLAQQGTLEECREKAREAIESGRALERLAAMVEAQGGDARYVYDTGLFEKAPYCREVTAQADGYIAHMDAESIGITSSMLGAGRETVDSVIDPAAGILLVKKTGDVVKKGDVIARLFASEEKLFAAAEQRYQKAVTIADTCPKERPLVLARVEKGNVEEF</sequence>
<dbReference type="Proteomes" id="UP000005561">
    <property type="component" value="Unassembled WGS sequence"/>
</dbReference>
<dbReference type="Pfam" id="PF07831">
    <property type="entry name" value="PYNP_C"/>
    <property type="match status" value="1"/>
</dbReference>
<evidence type="ECO:0000256" key="10">
    <source>
        <dbReference type="ARBA" id="ARBA00048525"/>
    </source>
</evidence>
<dbReference type="PANTHER" id="PTHR10515">
    <property type="entry name" value="THYMIDINE PHOSPHORYLASE"/>
    <property type="match status" value="1"/>
</dbReference>
<dbReference type="GO" id="GO:0047847">
    <property type="term" value="F:deoxyuridine phosphorylase activity"/>
    <property type="evidence" value="ECO:0007669"/>
    <property type="project" value="RHEA"/>
</dbReference>
<comment type="catalytic activity">
    <reaction evidence="10">
        <text>thymidine + phosphate = 2-deoxy-alpha-D-ribose 1-phosphate + thymine</text>
        <dbReference type="Rhea" id="RHEA:16037"/>
        <dbReference type="ChEBI" id="CHEBI:17748"/>
        <dbReference type="ChEBI" id="CHEBI:17821"/>
        <dbReference type="ChEBI" id="CHEBI:43474"/>
        <dbReference type="ChEBI" id="CHEBI:57259"/>
        <dbReference type="EC" id="2.4.2.2"/>
    </reaction>
</comment>
<comment type="catalytic activity">
    <reaction evidence="1">
        <text>2'-deoxyuridine + phosphate = 2-deoxy-alpha-D-ribose 1-phosphate + uracil</text>
        <dbReference type="Rhea" id="RHEA:22824"/>
        <dbReference type="ChEBI" id="CHEBI:16450"/>
        <dbReference type="ChEBI" id="CHEBI:17568"/>
        <dbReference type="ChEBI" id="CHEBI:43474"/>
        <dbReference type="ChEBI" id="CHEBI:57259"/>
        <dbReference type="EC" id="2.4.2.2"/>
    </reaction>
</comment>
<dbReference type="Gene3D" id="1.20.970.10">
    <property type="entry name" value="Transferase, Pyrimidine Nucleoside Phosphorylase, Chain C"/>
    <property type="match status" value="1"/>
</dbReference>
<dbReference type="NCBIfam" id="NF004747">
    <property type="entry name" value="PRK06078.1"/>
    <property type="match status" value="1"/>
</dbReference>
<evidence type="ECO:0000259" key="11">
    <source>
        <dbReference type="SMART" id="SM00941"/>
    </source>
</evidence>
<gene>
    <name evidence="12" type="primary">pyn</name>
    <name evidence="12" type="ORF">BRYFOR_08471</name>
</gene>
<dbReference type="NCBIfam" id="NF004490">
    <property type="entry name" value="PRK05820.1"/>
    <property type="match status" value="1"/>
</dbReference>
<dbReference type="NCBIfam" id="TIGR02644">
    <property type="entry name" value="Y_phosphoryl"/>
    <property type="match status" value="1"/>
</dbReference>
<keyword evidence="13" id="KW-1185">Reference proteome</keyword>
<dbReference type="PIRSF" id="PIRSF000478">
    <property type="entry name" value="TP_PyNP"/>
    <property type="match status" value="1"/>
</dbReference>
<dbReference type="STRING" id="168384.SAMN05660368_01910"/>
<protein>
    <recommendedName>
        <fullName evidence="6">Pyrimidine-nucleoside phosphorylase</fullName>
        <ecNumber evidence="5">2.4.2.2</ecNumber>
    </recommendedName>
</protein>
<dbReference type="GO" id="GO:0006213">
    <property type="term" value="P:pyrimidine nucleoside metabolic process"/>
    <property type="evidence" value="ECO:0007669"/>
    <property type="project" value="InterPro"/>
</dbReference>
<dbReference type="FunFam" id="3.40.1030.10:FF:000003">
    <property type="entry name" value="Pyrimidine-nucleoside phosphorylase"/>
    <property type="match status" value="1"/>
</dbReference>
<evidence type="ECO:0000256" key="4">
    <source>
        <dbReference type="ARBA" id="ARBA00011738"/>
    </source>
</evidence>
<dbReference type="AlphaFoldDB" id="C6LIB7"/>
<dbReference type="GO" id="GO:0004850">
    <property type="term" value="F:uridine phosphorylase activity"/>
    <property type="evidence" value="ECO:0007669"/>
    <property type="project" value="RHEA"/>
</dbReference>
<evidence type="ECO:0000313" key="12">
    <source>
        <dbReference type="EMBL" id="EET59613.1"/>
    </source>
</evidence>
<proteinExistence type="inferred from homology"/>
<accession>C6LIB7</accession>
<dbReference type="InterPro" id="IPR036320">
    <property type="entry name" value="Glycosyl_Trfase_fam3_N_dom_sf"/>
</dbReference>
<name>C6LIB7_9FIRM</name>
<evidence type="ECO:0000256" key="5">
    <source>
        <dbReference type="ARBA" id="ARBA00011889"/>
    </source>
</evidence>
<dbReference type="InterPro" id="IPR000312">
    <property type="entry name" value="Glycosyl_Trfase_fam3"/>
</dbReference>
<dbReference type="SUPFAM" id="SSF54680">
    <property type="entry name" value="Pyrimidine nucleoside phosphorylase C-terminal domain"/>
    <property type="match status" value="1"/>
</dbReference>
<dbReference type="InterPro" id="IPR017872">
    <property type="entry name" value="Pyrmidine_PPase_CS"/>
</dbReference>
<keyword evidence="8 12" id="KW-0808">Transferase</keyword>
<dbReference type="SMART" id="SM00941">
    <property type="entry name" value="PYNP_C"/>
    <property type="match status" value="1"/>
</dbReference>
<dbReference type="InterPro" id="IPR035902">
    <property type="entry name" value="Nuc_phospho_transferase"/>
</dbReference>
<feature type="domain" description="Pyrimidine nucleoside phosphorylase C-terminal" evidence="11">
    <location>
        <begin position="344"/>
        <end position="418"/>
    </location>
</feature>
<dbReference type="OrthoDB" id="9763887at2"/>
<comment type="function">
    <text evidence="2">Catalyzes phosphorolysis of the pyrimidine nucleosides uridine, thymidine and 2'-deoxyuridine with the formation of the corresponding pyrimidine base and ribose-1-phosphate.</text>
</comment>
<dbReference type="eggNOG" id="COG0213">
    <property type="taxonomic scope" value="Bacteria"/>
</dbReference>
<dbReference type="InterPro" id="IPR036566">
    <property type="entry name" value="PYNP-like_C_sf"/>
</dbReference>
<evidence type="ECO:0000256" key="9">
    <source>
        <dbReference type="ARBA" id="ARBA00048453"/>
    </source>
</evidence>
<reference evidence="12" key="1">
    <citation type="submission" date="2009-07" db="EMBL/GenBank/DDBJ databases">
        <authorList>
            <person name="Weinstock G."/>
            <person name="Sodergren E."/>
            <person name="Clifton S."/>
            <person name="Fulton L."/>
            <person name="Fulton B."/>
            <person name="Courtney L."/>
            <person name="Fronick C."/>
            <person name="Harrison M."/>
            <person name="Strong C."/>
            <person name="Farmer C."/>
            <person name="Delahaunty K."/>
            <person name="Markovic C."/>
            <person name="Hall O."/>
            <person name="Minx P."/>
            <person name="Tomlinson C."/>
            <person name="Mitreva M."/>
            <person name="Nelson J."/>
            <person name="Hou S."/>
            <person name="Wollam A."/>
            <person name="Pepin K.H."/>
            <person name="Johnson M."/>
            <person name="Bhonagiri V."/>
            <person name="Nash W.E."/>
            <person name="Warren W."/>
            <person name="Chinwalla A."/>
            <person name="Mardis E.R."/>
            <person name="Wilson R.K."/>
        </authorList>
    </citation>
    <scope>NUCLEOTIDE SEQUENCE [LARGE SCALE GENOMIC DNA]</scope>
    <source>
        <strain evidence="12">DSM 14469</strain>
    </source>
</reference>
<evidence type="ECO:0000256" key="7">
    <source>
        <dbReference type="ARBA" id="ARBA00022676"/>
    </source>
</evidence>
<dbReference type="GO" id="GO:0004645">
    <property type="term" value="F:1,4-alpha-oligoglucan phosphorylase activity"/>
    <property type="evidence" value="ECO:0007669"/>
    <property type="project" value="InterPro"/>
</dbReference>
<evidence type="ECO:0000256" key="8">
    <source>
        <dbReference type="ARBA" id="ARBA00022679"/>
    </source>
</evidence>
<dbReference type="EMBL" id="ACCL02000017">
    <property type="protein sequence ID" value="EET59613.1"/>
    <property type="molecule type" value="Genomic_DNA"/>
</dbReference>
<dbReference type="Pfam" id="PF00591">
    <property type="entry name" value="Glycos_transf_3"/>
    <property type="match status" value="1"/>
</dbReference>
<dbReference type="InterPro" id="IPR013102">
    <property type="entry name" value="PYNP_C"/>
</dbReference>
<comment type="catalytic activity">
    <reaction evidence="9">
        <text>uridine + phosphate = alpha-D-ribose 1-phosphate + uracil</text>
        <dbReference type="Rhea" id="RHEA:24388"/>
        <dbReference type="ChEBI" id="CHEBI:16704"/>
        <dbReference type="ChEBI" id="CHEBI:17568"/>
        <dbReference type="ChEBI" id="CHEBI:43474"/>
        <dbReference type="ChEBI" id="CHEBI:57720"/>
        <dbReference type="EC" id="2.4.2.2"/>
    </reaction>
</comment>
<dbReference type="SUPFAM" id="SSF47648">
    <property type="entry name" value="Nucleoside phosphorylase/phosphoribosyltransferase N-terminal domain"/>
    <property type="match status" value="1"/>
</dbReference>
<dbReference type="EC" id="2.4.2.2" evidence="5"/>
<keyword evidence="7 12" id="KW-0328">Glycosyltransferase</keyword>